<keyword evidence="5" id="KW-0130">Cell adhesion</keyword>
<dbReference type="Pfam" id="PF13927">
    <property type="entry name" value="Ig_3"/>
    <property type="match status" value="2"/>
</dbReference>
<evidence type="ECO:0000256" key="7">
    <source>
        <dbReference type="ARBA" id="ARBA00023136"/>
    </source>
</evidence>
<dbReference type="InterPro" id="IPR013098">
    <property type="entry name" value="Ig_I-set"/>
</dbReference>
<dbReference type="PANTHER" id="PTHR45080:SF8">
    <property type="entry name" value="IG-LIKE DOMAIN-CONTAINING PROTEIN"/>
    <property type="match status" value="1"/>
</dbReference>
<dbReference type="AlphaFoldDB" id="A0AAN0J121"/>
<dbReference type="GO" id="GO:0005886">
    <property type="term" value="C:plasma membrane"/>
    <property type="evidence" value="ECO:0007669"/>
    <property type="project" value="TreeGrafter"/>
</dbReference>
<evidence type="ECO:0000256" key="4">
    <source>
        <dbReference type="ARBA" id="ARBA00022737"/>
    </source>
</evidence>
<keyword evidence="12" id="KW-1185">Reference proteome</keyword>
<dbReference type="FunFam" id="2.60.40.10:FF:000017">
    <property type="entry name" value="Down syndrome cell adhesion molecule b"/>
    <property type="match status" value="1"/>
</dbReference>
<dbReference type="SMART" id="SM00408">
    <property type="entry name" value="IGc2"/>
    <property type="match status" value="7"/>
</dbReference>
<evidence type="ECO:0000256" key="2">
    <source>
        <dbReference type="ARBA" id="ARBA00022692"/>
    </source>
</evidence>
<evidence type="ECO:0000256" key="8">
    <source>
        <dbReference type="ARBA" id="ARBA00023157"/>
    </source>
</evidence>
<dbReference type="InterPro" id="IPR003599">
    <property type="entry name" value="Ig_sub"/>
</dbReference>
<evidence type="ECO:0000256" key="9">
    <source>
        <dbReference type="ARBA" id="ARBA00023319"/>
    </source>
</evidence>
<keyword evidence="9" id="KW-0393">Immunoglobulin domain</keyword>
<evidence type="ECO:0000256" key="6">
    <source>
        <dbReference type="ARBA" id="ARBA00022989"/>
    </source>
</evidence>
<keyword evidence="7" id="KW-0472">Membrane</keyword>
<dbReference type="FunFam" id="2.60.40.10:FF:000032">
    <property type="entry name" value="palladin isoform X1"/>
    <property type="match status" value="1"/>
</dbReference>
<dbReference type="Proteomes" id="UP000007879">
    <property type="component" value="Unassembled WGS sequence"/>
</dbReference>
<keyword evidence="4" id="KW-0677">Repeat</keyword>
<dbReference type="KEGG" id="aqu:109581232"/>
<feature type="domain" description="Ig-like" evidence="10">
    <location>
        <begin position="193"/>
        <end position="291"/>
    </location>
</feature>
<keyword evidence="2" id="KW-0812">Transmembrane</keyword>
<evidence type="ECO:0000313" key="12">
    <source>
        <dbReference type="Proteomes" id="UP000007879"/>
    </source>
</evidence>
<dbReference type="GO" id="GO:0050808">
    <property type="term" value="P:synapse organization"/>
    <property type="evidence" value="ECO:0007669"/>
    <property type="project" value="TreeGrafter"/>
</dbReference>
<dbReference type="GeneID" id="109581232"/>
<accession>A0AAN0J121</accession>
<keyword evidence="3" id="KW-0732">Signal</keyword>
<reference evidence="12" key="1">
    <citation type="journal article" date="2010" name="Nature">
        <title>The Amphimedon queenslandica genome and the evolution of animal complexity.</title>
        <authorList>
            <person name="Srivastava M."/>
            <person name="Simakov O."/>
            <person name="Chapman J."/>
            <person name="Fahey B."/>
            <person name="Gauthier M.E."/>
            <person name="Mitros T."/>
            <person name="Richards G.S."/>
            <person name="Conaco C."/>
            <person name="Dacre M."/>
            <person name="Hellsten U."/>
            <person name="Larroux C."/>
            <person name="Putnam N.H."/>
            <person name="Stanke M."/>
            <person name="Adamska M."/>
            <person name="Darling A."/>
            <person name="Degnan S.M."/>
            <person name="Oakley T.H."/>
            <person name="Plachetzki D.C."/>
            <person name="Zhai Y."/>
            <person name="Adamski M."/>
            <person name="Calcino A."/>
            <person name="Cummins S.F."/>
            <person name="Goodstein D.M."/>
            <person name="Harris C."/>
            <person name="Jackson D.J."/>
            <person name="Leys S.P."/>
            <person name="Shu S."/>
            <person name="Woodcroft B.J."/>
            <person name="Vervoort M."/>
            <person name="Kosik K.S."/>
            <person name="Manning G."/>
            <person name="Degnan B.M."/>
            <person name="Rokhsar D.S."/>
        </authorList>
    </citation>
    <scope>NUCLEOTIDE SEQUENCE [LARGE SCALE GENOMIC DNA]</scope>
</reference>
<protein>
    <recommendedName>
        <fullName evidence="10">Ig-like domain-containing protein</fullName>
    </recommendedName>
</protein>
<feature type="domain" description="Ig-like" evidence="10">
    <location>
        <begin position="10"/>
        <end position="99"/>
    </location>
</feature>
<dbReference type="GO" id="GO:0007156">
    <property type="term" value="P:homophilic cell adhesion via plasma membrane adhesion molecules"/>
    <property type="evidence" value="ECO:0007669"/>
    <property type="project" value="TreeGrafter"/>
</dbReference>
<keyword evidence="6" id="KW-1133">Transmembrane helix</keyword>
<dbReference type="Gene3D" id="2.60.40.10">
    <property type="entry name" value="Immunoglobulins"/>
    <property type="match status" value="6"/>
</dbReference>
<dbReference type="InterPro" id="IPR050958">
    <property type="entry name" value="Cell_Adh-Cytoskel_Orgn"/>
</dbReference>
<evidence type="ECO:0000256" key="3">
    <source>
        <dbReference type="ARBA" id="ARBA00022729"/>
    </source>
</evidence>
<evidence type="ECO:0000313" key="11">
    <source>
        <dbReference type="EnsemblMetazoa" id="XP_019850734.1"/>
    </source>
</evidence>
<dbReference type="InterPro" id="IPR013783">
    <property type="entry name" value="Ig-like_fold"/>
</dbReference>
<comment type="subcellular location">
    <subcellularLocation>
        <location evidence="1">Membrane</location>
        <topology evidence="1">Single-pass membrane protein</topology>
    </subcellularLocation>
</comment>
<proteinExistence type="predicted"/>
<evidence type="ECO:0000256" key="1">
    <source>
        <dbReference type="ARBA" id="ARBA00004167"/>
    </source>
</evidence>
<dbReference type="InterPro" id="IPR007110">
    <property type="entry name" value="Ig-like_dom"/>
</dbReference>
<keyword evidence="8" id="KW-1015">Disulfide bond</keyword>
<evidence type="ECO:0000259" key="10">
    <source>
        <dbReference type="PROSITE" id="PS50835"/>
    </source>
</evidence>
<dbReference type="PANTHER" id="PTHR45080">
    <property type="entry name" value="CONTACTIN 5"/>
    <property type="match status" value="1"/>
</dbReference>
<dbReference type="EnsemblMetazoa" id="XM_019995175.1">
    <property type="protein sequence ID" value="XP_019850734.1"/>
    <property type="gene ID" value="LOC109581232"/>
</dbReference>
<feature type="domain" description="Ig-like" evidence="10">
    <location>
        <begin position="102"/>
        <end position="185"/>
    </location>
</feature>
<evidence type="ECO:0000256" key="5">
    <source>
        <dbReference type="ARBA" id="ARBA00022889"/>
    </source>
</evidence>
<feature type="domain" description="Ig-like" evidence="10">
    <location>
        <begin position="379"/>
        <end position="467"/>
    </location>
</feature>
<sequence length="647" mass="70694">FYYFLVTSRPKIQSQLLPLIVRLGDPISLNCTATGRPPPLVQWTKDGVPVESENISIGLYTISESIIIMRSSVSDGGTYVCTANNTVGTDSYSVQVDITTLPSFTTTPGPVSNLTGDNINISCIAIGLPTPSVKWVRLNKTDSTNTTISNNGVLIINNSSLSDTGDYVCVATNIVGINTAQIPIEIKDPTEVPVLTKLPDCIPCCNREFSVSIGTLPDTTFDCQASGLPPPRYDWFVNGTNVSEINSHQYKVLPNGTLVITRVNSSFDGTYRCLASNIVGTSAVHFGASFTITIAGTSEDMVVLTRSNIVLSCGAHNDSYWKYNGSVVIAGEVQRDDGSLEIHGVNLLHAGAYICVYNKTGRLLTHTIFLHVQERKEPPYFISLLNDTQVLAGRTLSLTCHVTGPTGYDVMINWYHNDIKLRGTDEIFITDGNKTLTLFGIGFMWSGNFSCSAKNQYGISTSAALVQVHARAPDEHMIVLHNSIVDLDCSEFINEGGEGGGGGIMEWRYNGEKLQSREGYSTSTLLKLHDVSLSNQGDYTCLVARVVKKIFFVEVVVPPFIVEATNKSVILNTSHKNLDCPYYGRPFPLLRWRHNSTLIDLSSKYSVFHNGTLVIYNINPHTDGGTYSCTAVNSYGRASLSYEVNIY</sequence>
<organism evidence="11 12">
    <name type="scientific">Amphimedon queenslandica</name>
    <name type="common">Sponge</name>
    <dbReference type="NCBI Taxonomy" id="400682"/>
    <lineage>
        <taxon>Eukaryota</taxon>
        <taxon>Metazoa</taxon>
        <taxon>Porifera</taxon>
        <taxon>Demospongiae</taxon>
        <taxon>Heteroscleromorpha</taxon>
        <taxon>Haplosclerida</taxon>
        <taxon>Niphatidae</taxon>
        <taxon>Amphimedon</taxon>
    </lineage>
</organism>
<dbReference type="SUPFAM" id="SSF48726">
    <property type="entry name" value="Immunoglobulin"/>
    <property type="match status" value="7"/>
</dbReference>
<name>A0AAN0J121_AMPQE</name>
<dbReference type="RefSeq" id="XP_019850734.1">
    <property type="nucleotide sequence ID" value="XM_019995175.1"/>
</dbReference>
<dbReference type="Pfam" id="PF07679">
    <property type="entry name" value="I-set"/>
    <property type="match status" value="3"/>
</dbReference>
<dbReference type="CDD" id="cd00096">
    <property type="entry name" value="Ig"/>
    <property type="match status" value="1"/>
</dbReference>
<dbReference type="PROSITE" id="PS50835">
    <property type="entry name" value="IG_LIKE"/>
    <property type="match status" value="5"/>
</dbReference>
<dbReference type="SMART" id="SM00409">
    <property type="entry name" value="IG"/>
    <property type="match status" value="7"/>
</dbReference>
<dbReference type="InterPro" id="IPR036179">
    <property type="entry name" value="Ig-like_dom_sf"/>
</dbReference>
<reference evidence="11" key="2">
    <citation type="submission" date="2024-06" db="UniProtKB">
        <authorList>
            <consortium name="EnsemblMetazoa"/>
        </authorList>
    </citation>
    <scope>IDENTIFICATION</scope>
</reference>
<dbReference type="InterPro" id="IPR003598">
    <property type="entry name" value="Ig_sub2"/>
</dbReference>
<feature type="domain" description="Ig-like" evidence="10">
    <location>
        <begin position="558"/>
        <end position="645"/>
    </location>
</feature>